<dbReference type="AlphaFoldDB" id="A0A5J4QKG5"/>
<comment type="caution">
    <text evidence="1">The sequence shown here is derived from an EMBL/GenBank/DDBJ whole genome shotgun (WGS) entry which is preliminary data.</text>
</comment>
<name>A0A5J4QKG5_9ZZZZ</name>
<dbReference type="InterPro" id="IPR013467">
    <property type="entry name" value="HNH78-like"/>
</dbReference>
<evidence type="ECO:0000313" key="1">
    <source>
        <dbReference type="EMBL" id="KAA6322356.1"/>
    </source>
</evidence>
<gene>
    <name evidence="1" type="ORF">EZS27_028093</name>
</gene>
<proteinExistence type="predicted"/>
<protein>
    <recommendedName>
        <fullName evidence="2">TIGR02646 family protein</fullName>
    </recommendedName>
</protein>
<reference evidence="1" key="1">
    <citation type="submission" date="2019-03" db="EMBL/GenBank/DDBJ databases">
        <title>Single cell metagenomics reveals metabolic interactions within the superorganism composed of flagellate Streblomastix strix and complex community of Bacteroidetes bacteria on its surface.</title>
        <authorList>
            <person name="Treitli S.C."/>
            <person name="Kolisko M."/>
            <person name="Husnik F."/>
            <person name="Keeling P."/>
            <person name="Hampl V."/>
        </authorList>
    </citation>
    <scope>NUCLEOTIDE SEQUENCE</scope>
    <source>
        <strain evidence="1">STM</strain>
    </source>
</reference>
<accession>A0A5J4QKG5</accession>
<sequence>MRKINKQEPPECLTAFISRQKPRKWDEIYTPQNHHIYDTCRNTMLIMEQDYQCGYTEMPLKKENMHIDHYRKRADFPDKTFDWNNLIVALKDNDFGADYKDNGYKIREKEYSSILNPVTDLAQSYFEYRAAGEIVPAKELSPSEYDKAKKTIEVFNLTHRSLNNRRKKLIIDIENCRNGKMTKEDILKFYKEAGFKSVLEPLLSE</sequence>
<organism evidence="1">
    <name type="scientific">termite gut metagenome</name>
    <dbReference type="NCBI Taxonomy" id="433724"/>
    <lineage>
        <taxon>unclassified sequences</taxon>
        <taxon>metagenomes</taxon>
        <taxon>organismal metagenomes</taxon>
    </lineage>
</organism>
<dbReference type="NCBIfam" id="TIGR02646">
    <property type="entry name" value="retron system putative HNH endonuclease"/>
    <property type="match status" value="1"/>
</dbReference>
<dbReference type="EMBL" id="SNRY01003066">
    <property type="protein sequence ID" value="KAA6322356.1"/>
    <property type="molecule type" value="Genomic_DNA"/>
</dbReference>
<evidence type="ECO:0008006" key="2">
    <source>
        <dbReference type="Google" id="ProtNLM"/>
    </source>
</evidence>